<proteinExistence type="predicted"/>
<reference evidence="1 2" key="1">
    <citation type="journal article" date="2021" name="Nat. Plants">
        <title>The Taxus genome provides insights into paclitaxel biosynthesis.</title>
        <authorList>
            <person name="Xiong X."/>
            <person name="Gou J."/>
            <person name="Liao Q."/>
            <person name="Li Y."/>
            <person name="Zhou Q."/>
            <person name="Bi G."/>
            <person name="Li C."/>
            <person name="Du R."/>
            <person name="Wang X."/>
            <person name="Sun T."/>
            <person name="Guo L."/>
            <person name="Liang H."/>
            <person name="Lu P."/>
            <person name="Wu Y."/>
            <person name="Zhang Z."/>
            <person name="Ro D.K."/>
            <person name="Shang Y."/>
            <person name="Huang S."/>
            <person name="Yan J."/>
        </authorList>
    </citation>
    <scope>NUCLEOTIDE SEQUENCE [LARGE SCALE GENOMIC DNA]</scope>
    <source>
        <strain evidence="1">Ta-2019</strain>
    </source>
</reference>
<feature type="non-terminal residue" evidence="1">
    <location>
        <position position="132"/>
    </location>
</feature>
<comment type="caution">
    <text evidence="1">The sequence shown here is derived from an EMBL/GenBank/DDBJ whole genome shotgun (WGS) entry which is preliminary data.</text>
</comment>
<gene>
    <name evidence="1" type="ORF">KI387_002675</name>
</gene>
<organism evidence="1 2">
    <name type="scientific">Taxus chinensis</name>
    <name type="common">Chinese yew</name>
    <name type="synonym">Taxus wallichiana var. chinensis</name>
    <dbReference type="NCBI Taxonomy" id="29808"/>
    <lineage>
        <taxon>Eukaryota</taxon>
        <taxon>Viridiplantae</taxon>
        <taxon>Streptophyta</taxon>
        <taxon>Embryophyta</taxon>
        <taxon>Tracheophyta</taxon>
        <taxon>Spermatophyta</taxon>
        <taxon>Pinopsida</taxon>
        <taxon>Pinidae</taxon>
        <taxon>Conifers II</taxon>
        <taxon>Cupressales</taxon>
        <taxon>Taxaceae</taxon>
        <taxon>Taxus</taxon>
    </lineage>
</organism>
<protein>
    <submittedName>
        <fullName evidence="1">Uncharacterized protein</fullName>
    </submittedName>
</protein>
<sequence length="132" mass="14701">AFQKKKNITMGDRVESLASIIRFTAQAIDRIASKVGNFKDSVLGSSTSKAMIIHWVFLGKAVEMGVVTKKNVTRCTVKGNCFRYWSAKTVEVQLQKTSDNIYDIMSNFALAGVNCIASQIFQHSMDLLDFEP</sequence>
<name>A0AA38GWT4_TAXCH</name>
<accession>A0AA38GWT4</accession>
<keyword evidence="2" id="KW-1185">Reference proteome</keyword>
<evidence type="ECO:0000313" key="2">
    <source>
        <dbReference type="Proteomes" id="UP000824469"/>
    </source>
</evidence>
<dbReference type="AlphaFoldDB" id="A0AA38GWT4"/>
<dbReference type="Proteomes" id="UP000824469">
    <property type="component" value="Unassembled WGS sequence"/>
</dbReference>
<dbReference type="EMBL" id="JAHRHJ020000001">
    <property type="protein sequence ID" value="KAH9330567.1"/>
    <property type="molecule type" value="Genomic_DNA"/>
</dbReference>
<evidence type="ECO:0000313" key="1">
    <source>
        <dbReference type="EMBL" id="KAH9330567.1"/>
    </source>
</evidence>
<feature type="non-terminal residue" evidence="1">
    <location>
        <position position="1"/>
    </location>
</feature>